<dbReference type="EMBL" id="JH712350">
    <property type="protein sequence ID" value="EFO17163.2"/>
    <property type="molecule type" value="Genomic_DNA"/>
</dbReference>
<reference evidence="4" key="2">
    <citation type="submission" date="2016-11" db="UniProtKB">
        <authorList>
            <consortium name="WormBaseParasite"/>
        </authorList>
    </citation>
    <scope>IDENTIFICATION</scope>
</reference>
<sequence>MDTVIPGEASETDEDDDNGCNDCNASNRKQVNDTVQNDGEIRNWNLNETQQRSWILHVDEKLEERWRTLGYDTIRLAERQAFAQRKQFQNLKHNLCNTQHAIQAISSTLCQAGENMRRVEWNLSLLQEGAKLIPDFSAFSTNSNCSTKE</sequence>
<accession>A0A1S0TNP6</accession>
<name>A0A1I7VA97_LOALO</name>
<dbReference type="InterPro" id="IPR017245">
    <property type="entry name" value="BLOC-1_complex_su-3"/>
</dbReference>
<gene>
    <name evidence="2 4" type="ORF">LOAG_11338</name>
</gene>
<evidence type="ECO:0000256" key="1">
    <source>
        <dbReference type="SAM" id="MobiDB-lite"/>
    </source>
</evidence>
<organism evidence="3 4">
    <name type="scientific">Loa loa</name>
    <name type="common">Eye worm</name>
    <name type="synonym">Filaria loa</name>
    <dbReference type="NCBI Taxonomy" id="7209"/>
    <lineage>
        <taxon>Eukaryota</taxon>
        <taxon>Metazoa</taxon>
        <taxon>Ecdysozoa</taxon>
        <taxon>Nematoda</taxon>
        <taxon>Chromadorea</taxon>
        <taxon>Rhabditida</taxon>
        <taxon>Spirurina</taxon>
        <taxon>Spiruromorpha</taxon>
        <taxon>Filarioidea</taxon>
        <taxon>Onchocercidae</taxon>
        <taxon>Loa</taxon>
    </lineage>
</organism>
<evidence type="ECO:0000313" key="2">
    <source>
        <dbReference type="EMBL" id="EFO17163.2"/>
    </source>
</evidence>
<protein>
    <submittedName>
        <fullName evidence="2 4">Uncharacterized protein</fullName>
    </submittedName>
</protein>
<dbReference type="KEGG" id="loa:LOAG_11338"/>
<evidence type="ECO:0000313" key="3">
    <source>
        <dbReference type="Proteomes" id="UP000095285"/>
    </source>
</evidence>
<feature type="compositionally biased region" description="Acidic residues" evidence="1">
    <location>
        <begin position="10"/>
        <end position="19"/>
    </location>
</feature>
<dbReference type="GeneID" id="9948791"/>
<evidence type="ECO:0000313" key="4">
    <source>
        <dbReference type="WBParaSite" id="EN70_11561"/>
    </source>
</evidence>
<dbReference type="Proteomes" id="UP000095285">
    <property type="component" value="Unassembled WGS sequence"/>
</dbReference>
<dbReference type="OrthoDB" id="5868124at2759"/>
<keyword evidence="3" id="KW-1185">Reference proteome</keyword>
<dbReference type="RefSeq" id="XP_020301512.1">
    <property type="nucleotide sequence ID" value="XM_020448334.1"/>
</dbReference>
<dbReference type="InParanoid" id="A0A1I7VA97"/>
<reference evidence="2 3" key="1">
    <citation type="submission" date="2012-04" db="EMBL/GenBank/DDBJ databases">
        <title>The Genome Sequence of Loa loa.</title>
        <authorList>
            <consortium name="The Broad Institute Genome Sequencing Platform"/>
            <consortium name="Broad Institute Genome Sequencing Center for Infectious Disease"/>
            <person name="Nutman T.B."/>
            <person name="Fink D.L."/>
            <person name="Russ C."/>
            <person name="Young S."/>
            <person name="Zeng Q."/>
            <person name="Gargeya S."/>
            <person name="Alvarado L."/>
            <person name="Berlin A."/>
            <person name="Chapman S.B."/>
            <person name="Chen Z."/>
            <person name="Freedman E."/>
            <person name="Gellesch M."/>
            <person name="Goldberg J."/>
            <person name="Griggs A."/>
            <person name="Gujja S."/>
            <person name="Heilman E.R."/>
            <person name="Heiman D."/>
            <person name="Howarth C."/>
            <person name="Mehta T."/>
            <person name="Neiman D."/>
            <person name="Pearson M."/>
            <person name="Roberts A."/>
            <person name="Saif S."/>
            <person name="Shea T."/>
            <person name="Shenoy N."/>
            <person name="Sisk P."/>
            <person name="Stolte C."/>
            <person name="Sykes S."/>
            <person name="White J."/>
            <person name="Yandava C."/>
            <person name="Haas B."/>
            <person name="Henn M.R."/>
            <person name="Nusbaum C."/>
            <person name="Birren B."/>
        </authorList>
    </citation>
    <scope>NUCLEOTIDE SEQUENCE [LARGE SCALE GENOMIC DNA]</scope>
</reference>
<dbReference type="AlphaFoldDB" id="A0A1I7VA97"/>
<dbReference type="OMA" id="CNDYNES"/>
<dbReference type="WBParaSite" id="EN70_11561">
    <property type="protein sequence ID" value="EN70_11561"/>
    <property type="gene ID" value="EN70_11561"/>
</dbReference>
<dbReference type="Pfam" id="PF15753">
    <property type="entry name" value="BLOC1S3"/>
    <property type="match status" value="1"/>
</dbReference>
<proteinExistence type="predicted"/>
<feature type="region of interest" description="Disordered" evidence="1">
    <location>
        <begin position="1"/>
        <end position="27"/>
    </location>
</feature>
<accession>A0A1I7VA97</accession>
<dbReference type="CTD" id="9948791"/>